<gene>
    <name evidence="2" type="ORF">SAMN05216481_101907</name>
</gene>
<organism evidence="2 3">
    <name type="scientific">Streptomyces radiopugnans</name>
    <dbReference type="NCBI Taxonomy" id="403935"/>
    <lineage>
        <taxon>Bacteria</taxon>
        <taxon>Bacillati</taxon>
        <taxon>Actinomycetota</taxon>
        <taxon>Actinomycetes</taxon>
        <taxon>Kitasatosporales</taxon>
        <taxon>Streptomycetaceae</taxon>
        <taxon>Streptomyces</taxon>
    </lineage>
</organism>
<dbReference type="RefSeq" id="WP_093655466.1">
    <property type="nucleotide sequence ID" value="NZ_FOET01000001.1"/>
</dbReference>
<protein>
    <submittedName>
        <fullName evidence="2">Uncharacterized protein</fullName>
    </submittedName>
</protein>
<reference evidence="2 3" key="1">
    <citation type="submission" date="2016-10" db="EMBL/GenBank/DDBJ databases">
        <authorList>
            <person name="de Groot N.N."/>
        </authorList>
    </citation>
    <scope>NUCLEOTIDE SEQUENCE [LARGE SCALE GENOMIC DNA]</scope>
    <source>
        <strain evidence="2 3">CGMCC 4.3519</strain>
    </source>
</reference>
<evidence type="ECO:0000256" key="1">
    <source>
        <dbReference type="SAM" id="MobiDB-lite"/>
    </source>
</evidence>
<keyword evidence="3" id="KW-1185">Reference proteome</keyword>
<dbReference type="EMBL" id="FOET01000001">
    <property type="protein sequence ID" value="SEP72244.1"/>
    <property type="molecule type" value="Genomic_DNA"/>
</dbReference>
<evidence type="ECO:0000313" key="3">
    <source>
        <dbReference type="Proteomes" id="UP000199055"/>
    </source>
</evidence>
<feature type="region of interest" description="Disordered" evidence="1">
    <location>
        <begin position="223"/>
        <end position="242"/>
    </location>
</feature>
<name>A0A1H9A6G7_9ACTN</name>
<evidence type="ECO:0000313" key="2">
    <source>
        <dbReference type="EMBL" id="SEP72244.1"/>
    </source>
</evidence>
<dbReference type="STRING" id="403935.SAMN05216481_101907"/>
<proteinExistence type="predicted"/>
<dbReference type="AlphaFoldDB" id="A0A1H9A6G7"/>
<accession>A0A1H9A6G7</accession>
<dbReference type="Proteomes" id="UP000199055">
    <property type="component" value="Unassembled WGS sequence"/>
</dbReference>
<feature type="region of interest" description="Disordered" evidence="1">
    <location>
        <begin position="82"/>
        <end position="123"/>
    </location>
</feature>
<sequence>MTDRPDVVARLRVAADGHRPDRARMWARVSARLPAGSREEAGRVRPRPRRAWPRMAGAAGGLVAVLAAGGLAVDRVAGGGEPWGERAPAGAGVRDGGPPSAAPSAGGGEPGPREDRLRSRGVLGPGNNAHWAQSGVVLHCGERLASLTVELRVAPAGGVRHTGFWSTLPADDFEVTVREEGGALVYRWTLRKGRAVPPGEHRFVGQYGHAEGLRDAGRDSYTVHATGPGGPVSAEGDFRRVP</sequence>